<evidence type="ECO:0008006" key="4">
    <source>
        <dbReference type="Google" id="ProtNLM"/>
    </source>
</evidence>
<dbReference type="Proteomes" id="UP001494588">
    <property type="component" value="Unassembled WGS sequence"/>
</dbReference>
<dbReference type="RefSeq" id="WP_201649856.1">
    <property type="nucleotide sequence ID" value="NZ_CAJHCS010000006.1"/>
</dbReference>
<gene>
    <name evidence="2" type="ORF">V4C55_07510</name>
</gene>
<reference evidence="2 3" key="1">
    <citation type="submission" date="2024-01" db="EMBL/GenBank/DDBJ databases">
        <title>The diversity of rhizobia nodulating Mimosa spp. in eleven states of Brazil covering several biomes is determined by host plant, location, and edaphic factors.</title>
        <authorList>
            <person name="Rouws L."/>
            <person name="Barauna A."/>
            <person name="Beukes C."/>
            <person name="De Faria S.M."/>
            <person name="Gross E."/>
            <person name="Dos Reis Junior F.B."/>
            <person name="Simon M."/>
            <person name="Maluk M."/>
            <person name="Odee D.W."/>
            <person name="Kenicer G."/>
            <person name="Young J.P.W."/>
            <person name="Reis V.M."/>
            <person name="Zilli J."/>
            <person name="James E.K."/>
        </authorList>
    </citation>
    <scope>NUCLEOTIDE SEQUENCE [LARGE SCALE GENOMIC DNA]</scope>
    <source>
        <strain evidence="2 3">JPY77</strain>
    </source>
</reference>
<dbReference type="EMBL" id="JAZHGC010000005">
    <property type="protein sequence ID" value="MEM5285549.1"/>
    <property type="molecule type" value="Genomic_DNA"/>
</dbReference>
<accession>A0ABU9Q828</accession>
<feature type="region of interest" description="Disordered" evidence="1">
    <location>
        <begin position="118"/>
        <end position="143"/>
    </location>
</feature>
<name>A0ABU9Q828_9BURK</name>
<proteinExistence type="predicted"/>
<evidence type="ECO:0000313" key="2">
    <source>
        <dbReference type="EMBL" id="MEM5285549.1"/>
    </source>
</evidence>
<dbReference type="InterPro" id="IPR027417">
    <property type="entry name" value="P-loop_NTPase"/>
</dbReference>
<dbReference type="SUPFAM" id="SSF52540">
    <property type="entry name" value="P-loop containing nucleoside triphosphate hydrolases"/>
    <property type="match status" value="1"/>
</dbReference>
<keyword evidence="3" id="KW-1185">Reference proteome</keyword>
<protein>
    <recommendedName>
        <fullName evidence="4">ATPase AAA-type core domain-containing protein</fullName>
    </recommendedName>
</protein>
<evidence type="ECO:0000256" key="1">
    <source>
        <dbReference type="SAM" id="MobiDB-lite"/>
    </source>
</evidence>
<sequence>MTSQTESAPGSPARAVIQIPILLLGSLVRHVVLVPGKQRGEYVAHVREANDPLIEAMIEEALKEPDDSPRDYDLKPRFVLDYEDFRNAPHGELHSILDYFARGSTSKLKNDQRLRVRHEQVSSKTVVSNRRGKAPPRKSDDPVTWFFDKTHSDEANNADAKQRIMVLYDHDPYFRALVKRVSDDEASRERFARIAGACEGGVVLAINDHEIDREKSDSGERGDLALKWFRDSVDLCFKGVDPDRSVVIVSSDALRKCGLRISERGAVESCVNDIVGMIQSGDFNLPDMQGRFRHLVVVFREPGALYINLAEKKGCVTFGPNCDRHAQMHPAAYGRVPGKFTSMVTSVVRELCWTLDGKAPLDIEGALRMGVAAYNYHYDAGFMESRGDDASPFDDYIDMLGPARRASLMKSYEDAKEEYMLTCVSFSWGSAGSTWSRLDRIDEDFDGKLIEIVQYGLEEAFKEPQSFSRHNFKPPALITVPYSKYGSMKLVDPDEIERFSSLAKLLDKYLWTDNWSMPLSIAVFGAPGSGKSFAVKQIIARISPDRRSEPLVFNLAQFASIDHLTGAFHKVQDMALFSQEVPLVVFDEFDADFDGRPLGWLKYFLAPMQDGIFRGKEADYRVGRAIFLFAGGTSSSFDEFNASPGAQLQNQEENEEAKRVKLPDFVSRLRGHLDVAGVNPVKSADGTIAPIDRMLLLRRAILLRSSLERNAKEIFRKTRAGLQFANIHEDLIRAFLHASNYVHGSRSMEAIVQMSRFIDGHYVPTSLPMEELLRTHVDAKSFMAEIGGWR</sequence>
<organism evidence="2 3">
    <name type="scientific">Paraburkholderia sabiae</name>
    <dbReference type="NCBI Taxonomy" id="273251"/>
    <lineage>
        <taxon>Bacteria</taxon>
        <taxon>Pseudomonadati</taxon>
        <taxon>Pseudomonadota</taxon>
        <taxon>Betaproteobacteria</taxon>
        <taxon>Burkholderiales</taxon>
        <taxon>Burkholderiaceae</taxon>
        <taxon>Paraburkholderia</taxon>
    </lineage>
</organism>
<evidence type="ECO:0000313" key="3">
    <source>
        <dbReference type="Proteomes" id="UP001494588"/>
    </source>
</evidence>
<comment type="caution">
    <text evidence="2">The sequence shown here is derived from an EMBL/GenBank/DDBJ whole genome shotgun (WGS) entry which is preliminary data.</text>
</comment>